<protein>
    <submittedName>
        <fullName evidence="1">Uncharacterized protein</fullName>
    </submittedName>
</protein>
<name>A0AAD7APW3_9AGAR</name>
<keyword evidence="2" id="KW-1185">Reference proteome</keyword>
<dbReference type="EMBL" id="JARIHO010000003">
    <property type="protein sequence ID" value="KAJ7364760.1"/>
    <property type="molecule type" value="Genomic_DNA"/>
</dbReference>
<proteinExistence type="predicted"/>
<dbReference type="Proteomes" id="UP001218218">
    <property type="component" value="Unassembled WGS sequence"/>
</dbReference>
<comment type="caution">
    <text evidence="1">The sequence shown here is derived from an EMBL/GenBank/DDBJ whole genome shotgun (WGS) entry which is preliminary data.</text>
</comment>
<dbReference type="AlphaFoldDB" id="A0AAD7APW3"/>
<accession>A0AAD7APW3</accession>
<organism evidence="1 2">
    <name type="scientific">Mycena albidolilacea</name>
    <dbReference type="NCBI Taxonomy" id="1033008"/>
    <lineage>
        <taxon>Eukaryota</taxon>
        <taxon>Fungi</taxon>
        <taxon>Dikarya</taxon>
        <taxon>Basidiomycota</taxon>
        <taxon>Agaricomycotina</taxon>
        <taxon>Agaricomycetes</taxon>
        <taxon>Agaricomycetidae</taxon>
        <taxon>Agaricales</taxon>
        <taxon>Marasmiineae</taxon>
        <taxon>Mycenaceae</taxon>
        <taxon>Mycena</taxon>
    </lineage>
</organism>
<evidence type="ECO:0000313" key="2">
    <source>
        <dbReference type="Proteomes" id="UP001218218"/>
    </source>
</evidence>
<evidence type="ECO:0000313" key="1">
    <source>
        <dbReference type="EMBL" id="KAJ7364760.1"/>
    </source>
</evidence>
<sequence>MHPALLPTALSQLPPVTRRIANKAMPADAHLGDFMRITRIFDDASSDKLELFAPVLMANLASERIPSEYAFDPENPKWNLAFNAVVRAVASLRLLAMPNTIAKLPNSSWRDIWRRAWPWIHFTSTFHRLLGSLDGEEFFSAHVQLITLLRKDSTTAKLIESTTGARTIIARAVKFLFLYPEDNTEGWEFADGWQLLGDMKVEGPHHVDELLDGFSVSLNGLASTIVGHLDLANENLAVSSDSEIDIVTSHIGSTYTRIIRFSGSFRACLHSCGIVSTITTMLRIIVDRQTVYPVLSDFLPVLWDDLGGVAAPARMVEAINAGFLQILIIGAAGPHSDESARTDIEEMLKSFLPGFTTYQSVLECIRNALPEADVLASTPQFKASPIAKHWESFRTLVQQRTSVLESNFAAEFTSWQGAPKSCCEPIPAVVQAADPFTIARGGAKQRIGERANTIRCLAYTG</sequence>
<gene>
    <name evidence="1" type="ORF">DFH08DRAFT_1073339</name>
</gene>
<reference evidence="1" key="1">
    <citation type="submission" date="2023-03" db="EMBL/GenBank/DDBJ databases">
        <title>Massive genome expansion in bonnet fungi (Mycena s.s.) driven by repeated elements and novel gene families across ecological guilds.</title>
        <authorList>
            <consortium name="Lawrence Berkeley National Laboratory"/>
            <person name="Harder C.B."/>
            <person name="Miyauchi S."/>
            <person name="Viragh M."/>
            <person name="Kuo A."/>
            <person name="Thoen E."/>
            <person name="Andreopoulos B."/>
            <person name="Lu D."/>
            <person name="Skrede I."/>
            <person name="Drula E."/>
            <person name="Henrissat B."/>
            <person name="Morin E."/>
            <person name="Kohler A."/>
            <person name="Barry K."/>
            <person name="LaButti K."/>
            <person name="Morin E."/>
            <person name="Salamov A."/>
            <person name="Lipzen A."/>
            <person name="Mereny Z."/>
            <person name="Hegedus B."/>
            <person name="Baldrian P."/>
            <person name="Stursova M."/>
            <person name="Weitz H."/>
            <person name="Taylor A."/>
            <person name="Grigoriev I.V."/>
            <person name="Nagy L.G."/>
            <person name="Martin F."/>
            <person name="Kauserud H."/>
        </authorList>
    </citation>
    <scope>NUCLEOTIDE SEQUENCE</scope>
    <source>
        <strain evidence="1">CBHHK002</strain>
    </source>
</reference>